<evidence type="ECO:0000256" key="1">
    <source>
        <dbReference type="SAM" id="MobiDB-lite"/>
    </source>
</evidence>
<feature type="region of interest" description="Disordered" evidence="1">
    <location>
        <begin position="101"/>
        <end position="149"/>
    </location>
</feature>
<dbReference type="RefSeq" id="WP_353471856.1">
    <property type="nucleotide sequence ID" value="NZ_CP123384.1"/>
</dbReference>
<sequence length="149" mass="16289">MKTHEYKVIPAPTKGEKAKAAKGPEGRFAVSMSRLLNDMAEQGWEYIRADTLPSEERSGLTSSTTVWRTLLVFRRPVPQAVQLPQTGPLPEVDVDAEDVAAPPPLVATPEPVLEPPFRHASSVRPVEPPLSTAPRIVPAPAVRDEDEPR</sequence>
<gene>
    <name evidence="2" type="ORF">PVT71_11145</name>
</gene>
<feature type="region of interest" description="Disordered" evidence="1">
    <location>
        <begin position="1"/>
        <end position="22"/>
    </location>
</feature>
<name>A0AAU8ADN8_9RHOB</name>
<proteinExistence type="predicted"/>
<accession>A0AAU8ADN8</accession>
<evidence type="ECO:0000313" key="2">
    <source>
        <dbReference type="EMBL" id="XCC93030.1"/>
    </source>
</evidence>
<protein>
    <submittedName>
        <fullName evidence="2">DUF4177 domain-containing protein</fullName>
    </submittedName>
</protein>
<reference evidence="2" key="1">
    <citation type="submission" date="2023-02" db="EMBL/GenBank/DDBJ databases">
        <title>Description and genomic characterization of Salipiger bruguierae sp. nov., isolated from the sediment of mangrove plant Bruguiera sexangula.</title>
        <authorList>
            <person name="Long M."/>
        </authorList>
    </citation>
    <scope>NUCLEOTIDE SEQUENCE</scope>
    <source>
        <strain evidence="2">H15</strain>
    </source>
</reference>
<dbReference type="AlphaFoldDB" id="A0AAU8ADN8"/>
<dbReference type="EMBL" id="CP123384">
    <property type="protein sequence ID" value="XCC93030.1"/>
    <property type="molecule type" value="Genomic_DNA"/>
</dbReference>
<organism evidence="2">
    <name type="scientific">Alloyangia sp. H15</name>
    <dbReference type="NCBI Taxonomy" id="3029062"/>
    <lineage>
        <taxon>Bacteria</taxon>
        <taxon>Pseudomonadati</taxon>
        <taxon>Pseudomonadota</taxon>
        <taxon>Alphaproteobacteria</taxon>
        <taxon>Rhodobacterales</taxon>
        <taxon>Roseobacteraceae</taxon>
        <taxon>Alloyangia</taxon>
    </lineage>
</organism>